<evidence type="ECO:0000313" key="2">
    <source>
        <dbReference type="EMBL" id="SFI80836.1"/>
    </source>
</evidence>
<dbReference type="AlphaFoldDB" id="A0A1I3L8K2"/>
<gene>
    <name evidence="2" type="ORF">SAMN05443431_102277</name>
</gene>
<dbReference type="EMBL" id="FORM01000002">
    <property type="protein sequence ID" value="SFI80836.1"/>
    <property type="molecule type" value="Genomic_DNA"/>
</dbReference>
<keyword evidence="1" id="KW-0812">Transmembrane</keyword>
<dbReference type="Proteomes" id="UP000199559">
    <property type="component" value="Unassembled WGS sequence"/>
</dbReference>
<accession>A0A1I3L8K2</accession>
<name>A0A1I3L8K2_9FLAO</name>
<evidence type="ECO:0000313" key="3">
    <source>
        <dbReference type="Proteomes" id="UP000199559"/>
    </source>
</evidence>
<reference evidence="3" key="1">
    <citation type="submission" date="2016-10" db="EMBL/GenBank/DDBJ databases">
        <authorList>
            <person name="Varghese N."/>
            <person name="Submissions S."/>
        </authorList>
    </citation>
    <scope>NUCLEOTIDE SEQUENCE [LARGE SCALE GENOMIC DNA]</scope>
    <source>
        <strain evidence="3">DSM 28881</strain>
    </source>
</reference>
<protein>
    <submittedName>
        <fullName evidence="2">Uncharacterized protein</fullName>
    </submittedName>
</protein>
<feature type="transmembrane region" description="Helical" evidence="1">
    <location>
        <begin position="57"/>
        <end position="81"/>
    </location>
</feature>
<keyword evidence="3" id="KW-1185">Reference proteome</keyword>
<sequence>MELSINTQSLEPDSVISFNNYSGILNTNYKSIVISNYRNFKSKSLFNRRQQLKSWSYNRTCCATATLIKVALFAVMLVLIAT</sequence>
<dbReference type="STRING" id="1144750.SAMN05443431_102277"/>
<keyword evidence="1" id="KW-0472">Membrane</keyword>
<evidence type="ECO:0000256" key="1">
    <source>
        <dbReference type="SAM" id="Phobius"/>
    </source>
</evidence>
<keyword evidence="1" id="KW-1133">Transmembrane helix</keyword>
<organism evidence="2 3">
    <name type="scientific">Olleya namhaensis</name>
    <dbReference type="NCBI Taxonomy" id="1144750"/>
    <lineage>
        <taxon>Bacteria</taxon>
        <taxon>Pseudomonadati</taxon>
        <taxon>Bacteroidota</taxon>
        <taxon>Flavobacteriia</taxon>
        <taxon>Flavobacteriales</taxon>
        <taxon>Flavobacteriaceae</taxon>
    </lineage>
</organism>
<proteinExistence type="predicted"/>
<dbReference type="RefSeq" id="WP_090837854.1">
    <property type="nucleotide sequence ID" value="NZ_FORM01000002.1"/>
</dbReference>